<organism evidence="3 4">
    <name type="scientific">Amnibacterium endophyticum</name>
    <dbReference type="NCBI Taxonomy" id="2109337"/>
    <lineage>
        <taxon>Bacteria</taxon>
        <taxon>Bacillati</taxon>
        <taxon>Actinomycetota</taxon>
        <taxon>Actinomycetes</taxon>
        <taxon>Micrococcales</taxon>
        <taxon>Microbacteriaceae</taxon>
        <taxon>Amnibacterium</taxon>
    </lineage>
</organism>
<feature type="domain" description="AMP-binding enzyme C-terminal" evidence="2">
    <location>
        <begin position="288"/>
        <end position="358"/>
    </location>
</feature>
<proteinExistence type="predicted"/>
<dbReference type="PROSITE" id="PS00455">
    <property type="entry name" value="AMP_BINDING"/>
    <property type="match status" value="1"/>
</dbReference>
<keyword evidence="4" id="KW-1185">Reference proteome</keyword>
<dbReference type="InterPro" id="IPR050237">
    <property type="entry name" value="ATP-dep_AMP-bd_enzyme"/>
</dbReference>
<dbReference type="InterPro" id="IPR020845">
    <property type="entry name" value="AMP-binding_CS"/>
</dbReference>
<comment type="caution">
    <text evidence="3">The sequence shown here is derived from an EMBL/GenBank/DDBJ whole genome shotgun (WGS) entry which is preliminary data.</text>
</comment>
<reference evidence="4" key="1">
    <citation type="journal article" date="2019" name="Int. J. Syst. Evol. Microbiol.">
        <title>The Global Catalogue of Microorganisms (GCM) 10K type strain sequencing project: providing services to taxonomists for standard genome sequencing and annotation.</title>
        <authorList>
            <consortium name="The Broad Institute Genomics Platform"/>
            <consortium name="The Broad Institute Genome Sequencing Center for Infectious Disease"/>
            <person name="Wu L."/>
            <person name="Ma J."/>
        </authorList>
    </citation>
    <scope>NUCLEOTIDE SEQUENCE [LARGE SCALE GENOMIC DNA]</scope>
    <source>
        <strain evidence="4">CGMCC 1.12471</strain>
    </source>
</reference>
<evidence type="ECO:0000259" key="2">
    <source>
        <dbReference type="Pfam" id="PF13193"/>
    </source>
</evidence>
<dbReference type="InterPro" id="IPR025110">
    <property type="entry name" value="AMP-bd_C"/>
</dbReference>
<dbReference type="Gene3D" id="3.40.50.12780">
    <property type="entry name" value="N-terminal domain of ligase-like"/>
    <property type="match status" value="1"/>
</dbReference>
<accession>A0ABW4LGB7</accession>
<dbReference type="RefSeq" id="WP_377933273.1">
    <property type="nucleotide sequence ID" value="NZ_JBHUEA010000008.1"/>
</dbReference>
<dbReference type="Proteomes" id="UP001597347">
    <property type="component" value="Unassembled WGS sequence"/>
</dbReference>
<dbReference type="PANTHER" id="PTHR43767:SF1">
    <property type="entry name" value="NONRIBOSOMAL PEPTIDE SYNTHASE PES1 (EUROFUNG)-RELATED"/>
    <property type="match status" value="1"/>
</dbReference>
<name>A0ABW4LGB7_9MICO</name>
<protein>
    <submittedName>
        <fullName evidence="3">AMP-binding protein</fullName>
    </submittedName>
</protein>
<gene>
    <name evidence="3" type="ORF">ACFSBI_06650</name>
</gene>
<feature type="domain" description="AMP-dependent synthetase/ligase" evidence="1">
    <location>
        <begin position="37"/>
        <end position="234"/>
    </location>
</feature>
<dbReference type="PANTHER" id="PTHR43767">
    <property type="entry name" value="LONG-CHAIN-FATTY-ACID--COA LIGASE"/>
    <property type="match status" value="1"/>
</dbReference>
<dbReference type="InterPro" id="IPR000873">
    <property type="entry name" value="AMP-dep_synth/lig_dom"/>
</dbReference>
<evidence type="ECO:0000313" key="3">
    <source>
        <dbReference type="EMBL" id="MFD1721226.1"/>
    </source>
</evidence>
<sequence length="370" mass="37638">MRLLPVPDDPARLVPALRAALAGGPAVLPLADAGAEPGRAVPDGTAAVIRTSGSSGTPKAVVLSAAALVASARATERALGGPGGWVLALPGHYVAGLQVIVRALLAGGEPVPVAPGPFTASAFAAAVEALPPGRAYSALVPTQVHRVVEAAERGEPAVLAAVGRLDGVLAGGGRLAPDLADRAAALGLVVRRTYGASETAGGCVYDGVPLPDVRVRVEDGELLLAGPMLADGYLDDPAQTASVFVERDGGRWYRTGDAGRWDGERVAVDGRLDDVVITGGEKVSLGLVEQAVQALPGLAHAVVVRAPDAEWGEVPVVVTTADVDLARLRAAVVARLGRAAAPRRVLVLPELPLLPSGKPDRRRLTDLARS</sequence>
<dbReference type="SUPFAM" id="SSF56801">
    <property type="entry name" value="Acetyl-CoA synthetase-like"/>
    <property type="match status" value="1"/>
</dbReference>
<dbReference type="InterPro" id="IPR045851">
    <property type="entry name" value="AMP-bd_C_sf"/>
</dbReference>
<dbReference type="InterPro" id="IPR042099">
    <property type="entry name" value="ANL_N_sf"/>
</dbReference>
<dbReference type="Pfam" id="PF00501">
    <property type="entry name" value="AMP-binding"/>
    <property type="match status" value="1"/>
</dbReference>
<evidence type="ECO:0000259" key="1">
    <source>
        <dbReference type="Pfam" id="PF00501"/>
    </source>
</evidence>
<dbReference type="EMBL" id="JBHUEA010000008">
    <property type="protein sequence ID" value="MFD1721226.1"/>
    <property type="molecule type" value="Genomic_DNA"/>
</dbReference>
<dbReference type="Pfam" id="PF13193">
    <property type="entry name" value="AMP-binding_C"/>
    <property type="match status" value="1"/>
</dbReference>
<evidence type="ECO:0000313" key="4">
    <source>
        <dbReference type="Proteomes" id="UP001597347"/>
    </source>
</evidence>
<dbReference type="Gene3D" id="3.30.300.30">
    <property type="match status" value="1"/>
</dbReference>